<evidence type="ECO:0000259" key="2">
    <source>
        <dbReference type="Pfam" id="PF01052"/>
    </source>
</evidence>
<proteinExistence type="predicted"/>
<dbReference type="Gene3D" id="2.30.330.10">
    <property type="entry name" value="SpoA-like"/>
    <property type="match status" value="1"/>
</dbReference>
<protein>
    <recommendedName>
        <fullName evidence="2">Flagellar motor switch protein FliN-like C-terminal domain-containing protein</fullName>
    </recommendedName>
</protein>
<sequence>MANVKSNAVLRRKAVAAREVYQARAMSPEKALRLALAKSADELLDLPLVVTEITHDFIPAQDFIDMLGDDALLLLLDGPVRLTGAVVLDLPVTTALVEQSTMGRVSPLEIEERALTATDAALVAPMLDDVLERVEGLLDGAPGTGWLTGYAFGVRIENKRLLGLALDAPDFHLFRITMDLGGIKQGDLILALPDRPDSDEDSLADDGASARNLSDAVMFAPAAIDAVLHRISMPLSDVSNLKVGDLLPVPLEALQQTRLETGRNHCLGKVRLGQANGLRAVRLTMADLAEARETIGTSTDSAAAFFEADSPSEAGGMDFGAPDLADTDFPALDSIPDPGGQEAGLPDLPQIDMGDGDAGDFPAMGDLPEIGDLPPMDDLPDLSDLPGLDDGEDSDFPTMGMAMPDLPDLEG</sequence>
<dbReference type="OrthoDB" id="7824563at2"/>
<gene>
    <name evidence="3" type="ORF">PSAL_003120</name>
</gene>
<dbReference type="SUPFAM" id="SSF101801">
    <property type="entry name" value="Surface presentation of antigens (SPOA)"/>
    <property type="match status" value="1"/>
</dbReference>
<feature type="domain" description="Flagellar motor switch protein FliN-like C-terminal" evidence="2">
    <location>
        <begin position="217"/>
        <end position="284"/>
    </location>
</feature>
<organism evidence="3 4">
    <name type="scientific">Pseudooceanicola algae</name>
    <dbReference type="NCBI Taxonomy" id="1537215"/>
    <lineage>
        <taxon>Bacteria</taxon>
        <taxon>Pseudomonadati</taxon>
        <taxon>Pseudomonadota</taxon>
        <taxon>Alphaproteobacteria</taxon>
        <taxon>Rhodobacterales</taxon>
        <taxon>Paracoccaceae</taxon>
        <taxon>Pseudooceanicola</taxon>
    </lineage>
</organism>
<accession>A0A418SKE7</accession>
<feature type="compositionally biased region" description="Low complexity" evidence="1">
    <location>
        <begin position="371"/>
        <end position="386"/>
    </location>
</feature>
<keyword evidence="4" id="KW-1185">Reference proteome</keyword>
<dbReference type="Proteomes" id="UP000283786">
    <property type="component" value="Chromosome"/>
</dbReference>
<dbReference type="KEGG" id="palw:PSAL_003120"/>
<feature type="region of interest" description="Disordered" evidence="1">
    <location>
        <begin position="310"/>
        <end position="411"/>
    </location>
</feature>
<evidence type="ECO:0000313" key="4">
    <source>
        <dbReference type="Proteomes" id="UP000283786"/>
    </source>
</evidence>
<evidence type="ECO:0000256" key="1">
    <source>
        <dbReference type="SAM" id="MobiDB-lite"/>
    </source>
</evidence>
<name>A0A418SKE7_9RHOB</name>
<evidence type="ECO:0000313" key="3">
    <source>
        <dbReference type="EMBL" id="QPM89102.1"/>
    </source>
</evidence>
<dbReference type="Pfam" id="PF01052">
    <property type="entry name" value="FliMN_C"/>
    <property type="match status" value="1"/>
</dbReference>
<dbReference type="InterPro" id="IPR001543">
    <property type="entry name" value="FliN-like_C"/>
</dbReference>
<dbReference type="EMBL" id="CP060436">
    <property type="protein sequence ID" value="QPM89102.1"/>
    <property type="molecule type" value="Genomic_DNA"/>
</dbReference>
<dbReference type="AlphaFoldDB" id="A0A418SKE7"/>
<dbReference type="InterPro" id="IPR036429">
    <property type="entry name" value="SpoA-like_sf"/>
</dbReference>
<reference evidence="3 4" key="1">
    <citation type="submission" date="2020-08" db="EMBL/GenBank/DDBJ databases">
        <title>Genome sequence of Rhodobacteraceae bacterium Lw-13e.</title>
        <authorList>
            <person name="Poehlein A."/>
            <person name="Wolter L."/>
            <person name="Daniel R."/>
            <person name="Brinkhoff T."/>
        </authorList>
    </citation>
    <scope>NUCLEOTIDE SEQUENCE [LARGE SCALE GENOMIC DNA]</scope>
    <source>
        <strain evidence="3 4">Lw-13e</strain>
    </source>
</reference>